<dbReference type="Gene3D" id="3.40.50.150">
    <property type="entry name" value="Vaccinia Virus protein VP39"/>
    <property type="match status" value="1"/>
</dbReference>
<protein>
    <recommendedName>
        <fullName evidence="1">Methyltransferase domain-containing protein</fullName>
    </recommendedName>
</protein>
<gene>
    <name evidence="2" type="ORF">CA260_15540</name>
</gene>
<keyword evidence="3" id="KW-1185">Reference proteome</keyword>
<reference evidence="2 3" key="1">
    <citation type="journal article" date="2018" name="Genet. Mol. Biol.">
        <title>The genome sequence of Dyella jiangningensis FCAV SCS01 from a lignocellulose-decomposing microbial consortium metagenome reveals potential for biotechnological applications.</title>
        <authorList>
            <person name="Desiderato J.G."/>
            <person name="Alvarenga D.O."/>
            <person name="Constancio M.T.L."/>
            <person name="Alves L.M.C."/>
            <person name="Varani A.M."/>
        </authorList>
    </citation>
    <scope>NUCLEOTIDE SEQUENCE [LARGE SCALE GENOMIC DNA]</scope>
    <source>
        <strain evidence="2 3">FCAV SCS01</strain>
    </source>
</reference>
<feature type="domain" description="Methyltransferase" evidence="1">
    <location>
        <begin position="46"/>
        <end position="140"/>
    </location>
</feature>
<dbReference type="Pfam" id="PF13649">
    <property type="entry name" value="Methyltransf_25"/>
    <property type="match status" value="1"/>
</dbReference>
<evidence type="ECO:0000313" key="2">
    <source>
        <dbReference type="EMBL" id="RAO75483.1"/>
    </source>
</evidence>
<organism evidence="2 3">
    <name type="scientific">Dyella jiangningensis</name>
    <dbReference type="NCBI Taxonomy" id="1379159"/>
    <lineage>
        <taxon>Bacteria</taxon>
        <taxon>Pseudomonadati</taxon>
        <taxon>Pseudomonadota</taxon>
        <taxon>Gammaproteobacteria</taxon>
        <taxon>Lysobacterales</taxon>
        <taxon>Rhodanobacteraceae</taxon>
        <taxon>Dyella</taxon>
    </lineage>
</organism>
<evidence type="ECO:0000313" key="3">
    <source>
        <dbReference type="Proteomes" id="UP000248926"/>
    </source>
</evidence>
<dbReference type="AlphaFoldDB" id="A0A328P2F2"/>
<evidence type="ECO:0000259" key="1">
    <source>
        <dbReference type="Pfam" id="PF13649"/>
    </source>
</evidence>
<dbReference type="CDD" id="cd02440">
    <property type="entry name" value="AdoMet_MTases"/>
    <property type="match status" value="1"/>
</dbReference>
<dbReference type="PANTHER" id="PTHR12843:SF5">
    <property type="entry name" value="EEF1A LYSINE METHYLTRANSFERASE 2"/>
    <property type="match status" value="1"/>
</dbReference>
<comment type="caution">
    <text evidence="2">The sequence shown here is derived from an EMBL/GenBank/DDBJ whole genome shotgun (WGS) entry which is preliminary data.</text>
</comment>
<dbReference type="InterPro" id="IPR041698">
    <property type="entry name" value="Methyltransf_25"/>
</dbReference>
<accession>A0A328P2F2</accession>
<name>A0A328P2F2_9GAMM</name>
<dbReference type="SUPFAM" id="SSF53335">
    <property type="entry name" value="S-adenosyl-L-methionine-dependent methyltransferases"/>
    <property type="match status" value="1"/>
</dbReference>
<sequence length="209" mass="22498">MSVVRSSHWDSVYAEKGEAQTSWFSPRLDESLRLIDALDLPRDVPVLDVGGGRSTLADDLLLDGYSDVSVLDLSSVALNETRQRLGAKAEAVHWIVGDVVTADLPSVGLWHDRAVLHFLVDAGDRVRYVAAASRVVKPGGYLVVGVFAADGPERCSGLPVARYDAPALAGLFKDSFELIADSRDVHRTPSGGSQAFTYVVLRRHGGENA</sequence>
<dbReference type="PANTHER" id="PTHR12843">
    <property type="entry name" value="PROTEIN-LYSINE N-METHYLTRANSFERASE METTL10"/>
    <property type="match status" value="1"/>
</dbReference>
<dbReference type="OrthoDB" id="9788660at2"/>
<dbReference type="RefSeq" id="WP_111983958.1">
    <property type="nucleotide sequence ID" value="NZ_NFZS01000004.1"/>
</dbReference>
<dbReference type="InterPro" id="IPR029063">
    <property type="entry name" value="SAM-dependent_MTases_sf"/>
</dbReference>
<dbReference type="Proteomes" id="UP000248926">
    <property type="component" value="Unassembled WGS sequence"/>
</dbReference>
<dbReference type="EMBL" id="NFZS01000004">
    <property type="protein sequence ID" value="RAO75483.1"/>
    <property type="molecule type" value="Genomic_DNA"/>
</dbReference>
<proteinExistence type="predicted"/>